<sequence length="671" mass="74143">MTALVHFSGGVASWFWPVYFLVTIEAAVLFEEPRDVWWHGALGGLLYGALLGAENLHLISFVEMPFVNPWVHNDVFNIVLLWLWVSILNGTVAVIAAFLMGVIRRENVALRESETKLIGFLNSANDLIFSFTPEGKFLYVNRSWKQILGYDLDALADMTMLDIVQEEQKVKCLAGFRRSMAGAKVTPIEGYFLSRDGHPVAVEGNITCNFRDGAPESIWGICRDITQRKEAQEQLLHMAHHDTLTGLPNRRCFLDRLKQALALARRLEHRVAILFLDLDRFKIINDTLGHGVGDKLLKEVATRLSACVREVDTVARIGGDEFILTLVNLNQIADAELVSRKILKSLAAPVQIDGNELFITTSIGISVYPGDADDPSALVKKADVAMYHAKAMGKNNSQFYTPALDRDALRKLGLENSMRKALERGEFRVYFQPKVDTGSGKMSSLEALLRWQHPELGFLLPAEFLNIAEETGMIVPIGEWVLSEVCRQSRLWQDAGLPLTPISVNLSGVQLQQKNLAETISGILATTGLDGRSLELEITETVIMQNPDFTIGILNELKAIGVSLSIDDFGTGYSSLAHLKRFAVNTLKIDKSFVRDVDSNPADAAIATAIIAMANSLNLKVVAEGVETLGQLSFLQGCSCDEVQGFYFSRALPASEIEAFLGKIFRQSEAS</sequence>
<dbReference type="STRING" id="1603606.DSOUD_0606"/>
<dbReference type="GO" id="GO:0071732">
    <property type="term" value="P:cellular response to nitric oxide"/>
    <property type="evidence" value="ECO:0007669"/>
    <property type="project" value="UniProtKB-ARBA"/>
</dbReference>
<feature type="domain" description="PAC" evidence="4">
    <location>
        <begin position="186"/>
        <end position="237"/>
    </location>
</feature>
<keyword evidence="2" id="KW-0812">Transmembrane</keyword>
<dbReference type="Gene3D" id="3.30.70.270">
    <property type="match status" value="1"/>
</dbReference>
<dbReference type="AlphaFoldDB" id="A0A0M4DFS6"/>
<dbReference type="PROSITE" id="PS50112">
    <property type="entry name" value="PAS"/>
    <property type="match status" value="1"/>
</dbReference>
<evidence type="ECO:0000256" key="2">
    <source>
        <dbReference type="SAM" id="Phobius"/>
    </source>
</evidence>
<dbReference type="SUPFAM" id="SSF55073">
    <property type="entry name" value="Nucleotide cyclase"/>
    <property type="match status" value="1"/>
</dbReference>
<evidence type="ECO:0000313" key="8">
    <source>
        <dbReference type="Proteomes" id="UP000057158"/>
    </source>
</evidence>
<dbReference type="EMBL" id="CP010802">
    <property type="protein sequence ID" value="ALC15395.1"/>
    <property type="molecule type" value="Genomic_DNA"/>
</dbReference>
<reference evidence="7 8" key="1">
    <citation type="submission" date="2015-07" db="EMBL/GenBank/DDBJ databases">
        <title>Isolation and Genomic Characterization of a Novel Halophilic Metal-Reducing Deltaproteobacterium from the Deep Subsurface.</title>
        <authorList>
            <person name="Badalamenti J.P."/>
            <person name="Summers Z.M."/>
            <person name="Gralnick J.A."/>
            <person name="Bond D.R."/>
        </authorList>
    </citation>
    <scope>NUCLEOTIDE SEQUENCE [LARGE SCALE GENOMIC DNA]</scope>
    <source>
        <strain evidence="7 8">WTL</strain>
    </source>
</reference>
<dbReference type="PROSITE" id="PS50887">
    <property type="entry name" value="GGDEF"/>
    <property type="match status" value="1"/>
</dbReference>
<dbReference type="Proteomes" id="UP000057158">
    <property type="component" value="Chromosome"/>
</dbReference>
<dbReference type="PANTHER" id="PTHR44757:SF2">
    <property type="entry name" value="BIOFILM ARCHITECTURE MAINTENANCE PROTEIN MBAA"/>
    <property type="match status" value="1"/>
</dbReference>
<dbReference type="InterPro" id="IPR029787">
    <property type="entry name" value="Nucleotide_cyclase"/>
</dbReference>
<dbReference type="InterPro" id="IPR000014">
    <property type="entry name" value="PAS"/>
</dbReference>
<feature type="domain" description="PAS" evidence="3">
    <location>
        <begin position="113"/>
        <end position="183"/>
    </location>
</feature>
<evidence type="ECO:0000256" key="1">
    <source>
        <dbReference type="ARBA" id="ARBA00051114"/>
    </source>
</evidence>
<dbReference type="Pfam" id="PF00563">
    <property type="entry name" value="EAL"/>
    <property type="match status" value="1"/>
</dbReference>
<dbReference type="InterPro" id="IPR000700">
    <property type="entry name" value="PAS-assoc_C"/>
</dbReference>
<protein>
    <submittedName>
        <fullName evidence="7">Diguanylate cyclase/phosphodiesterase with PAS/PAC sensor(S)</fullName>
    </submittedName>
</protein>
<dbReference type="InterPro" id="IPR035965">
    <property type="entry name" value="PAS-like_dom_sf"/>
</dbReference>
<proteinExistence type="predicted"/>
<feature type="transmembrane region" description="Helical" evidence="2">
    <location>
        <begin position="79"/>
        <end position="103"/>
    </location>
</feature>
<comment type="catalytic activity">
    <reaction evidence="1">
        <text>3',3'-c-di-GMP + H2O = 5'-phosphoguanylyl(3'-&gt;5')guanosine + H(+)</text>
        <dbReference type="Rhea" id="RHEA:24902"/>
        <dbReference type="ChEBI" id="CHEBI:15377"/>
        <dbReference type="ChEBI" id="CHEBI:15378"/>
        <dbReference type="ChEBI" id="CHEBI:58754"/>
        <dbReference type="ChEBI" id="CHEBI:58805"/>
        <dbReference type="EC" id="3.1.4.52"/>
    </reaction>
    <physiologicalReaction direction="left-to-right" evidence="1">
        <dbReference type="Rhea" id="RHEA:24903"/>
    </physiologicalReaction>
</comment>
<dbReference type="FunFam" id="3.20.20.450:FF:000001">
    <property type="entry name" value="Cyclic di-GMP phosphodiesterase yahA"/>
    <property type="match status" value="1"/>
</dbReference>
<dbReference type="NCBIfam" id="TIGR00229">
    <property type="entry name" value="sensory_box"/>
    <property type="match status" value="1"/>
</dbReference>
<dbReference type="SMART" id="SM00052">
    <property type="entry name" value="EAL"/>
    <property type="match status" value="1"/>
</dbReference>
<dbReference type="CDD" id="cd00130">
    <property type="entry name" value="PAS"/>
    <property type="match status" value="1"/>
</dbReference>
<feature type="domain" description="GGDEF" evidence="6">
    <location>
        <begin position="269"/>
        <end position="402"/>
    </location>
</feature>
<dbReference type="NCBIfam" id="TIGR00254">
    <property type="entry name" value="GGDEF"/>
    <property type="match status" value="1"/>
</dbReference>
<feature type="transmembrane region" description="Helical" evidence="2">
    <location>
        <begin position="37"/>
        <end position="59"/>
    </location>
</feature>
<dbReference type="FunFam" id="3.30.70.270:FF:000001">
    <property type="entry name" value="Diguanylate cyclase domain protein"/>
    <property type="match status" value="1"/>
</dbReference>
<gene>
    <name evidence="7" type="ORF">DSOUD_0606</name>
</gene>
<feature type="domain" description="EAL" evidence="5">
    <location>
        <begin position="411"/>
        <end position="665"/>
    </location>
</feature>
<dbReference type="GO" id="GO:0071111">
    <property type="term" value="F:cyclic-guanylate-specific phosphodiesterase activity"/>
    <property type="evidence" value="ECO:0007669"/>
    <property type="project" value="UniProtKB-EC"/>
</dbReference>
<evidence type="ECO:0000259" key="4">
    <source>
        <dbReference type="PROSITE" id="PS50113"/>
    </source>
</evidence>
<keyword evidence="2" id="KW-0472">Membrane</keyword>
<dbReference type="InterPro" id="IPR000160">
    <property type="entry name" value="GGDEF_dom"/>
</dbReference>
<organism evidence="7 8">
    <name type="scientific">Desulfuromonas soudanensis</name>
    <dbReference type="NCBI Taxonomy" id="1603606"/>
    <lineage>
        <taxon>Bacteria</taxon>
        <taxon>Pseudomonadati</taxon>
        <taxon>Thermodesulfobacteriota</taxon>
        <taxon>Desulfuromonadia</taxon>
        <taxon>Desulfuromonadales</taxon>
        <taxon>Desulfuromonadaceae</taxon>
        <taxon>Desulfuromonas</taxon>
    </lineage>
</organism>
<dbReference type="KEGG" id="des:DSOUD_0606"/>
<dbReference type="Pfam" id="PF08448">
    <property type="entry name" value="PAS_4"/>
    <property type="match status" value="1"/>
</dbReference>
<keyword evidence="8" id="KW-1185">Reference proteome</keyword>
<keyword evidence="2" id="KW-1133">Transmembrane helix</keyword>
<dbReference type="PROSITE" id="PS50113">
    <property type="entry name" value="PAC"/>
    <property type="match status" value="1"/>
</dbReference>
<dbReference type="PATRIC" id="fig|1603606.3.peg.661"/>
<feature type="transmembrane region" description="Helical" evidence="2">
    <location>
        <begin position="12"/>
        <end position="30"/>
    </location>
</feature>
<dbReference type="InterPro" id="IPR001633">
    <property type="entry name" value="EAL_dom"/>
</dbReference>
<dbReference type="InterPro" id="IPR043128">
    <property type="entry name" value="Rev_trsase/Diguanyl_cyclase"/>
</dbReference>
<evidence type="ECO:0000259" key="3">
    <source>
        <dbReference type="PROSITE" id="PS50112"/>
    </source>
</evidence>
<dbReference type="InterPro" id="IPR013656">
    <property type="entry name" value="PAS_4"/>
</dbReference>
<dbReference type="InterPro" id="IPR035919">
    <property type="entry name" value="EAL_sf"/>
</dbReference>
<dbReference type="PANTHER" id="PTHR44757">
    <property type="entry name" value="DIGUANYLATE CYCLASE DGCP"/>
    <property type="match status" value="1"/>
</dbReference>
<dbReference type="SMART" id="SM00091">
    <property type="entry name" value="PAS"/>
    <property type="match status" value="1"/>
</dbReference>
<dbReference type="SMART" id="SM00267">
    <property type="entry name" value="GGDEF"/>
    <property type="match status" value="1"/>
</dbReference>
<dbReference type="SUPFAM" id="SSF55785">
    <property type="entry name" value="PYP-like sensor domain (PAS domain)"/>
    <property type="match status" value="1"/>
</dbReference>
<dbReference type="CDD" id="cd01948">
    <property type="entry name" value="EAL"/>
    <property type="match status" value="1"/>
</dbReference>
<dbReference type="OrthoDB" id="9777298at2"/>
<dbReference type="Pfam" id="PF00990">
    <property type="entry name" value="GGDEF"/>
    <property type="match status" value="1"/>
</dbReference>
<dbReference type="PROSITE" id="PS50883">
    <property type="entry name" value="EAL"/>
    <property type="match status" value="1"/>
</dbReference>
<dbReference type="CDD" id="cd01949">
    <property type="entry name" value="GGDEF"/>
    <property type="match status" value="1"/>
</dbReference>
<dbReference type="RefSeq" id="WP_053549609.1">
    <property type="nucleotide sequence ID" value="NZ_CP010802.1"/>
</dbReference>
<dbReference type="Gene3D" id="3.30.450.20">
    <property type="entry name" value="PAS domain"/>
    <property type="match status" value="1"/>
</dbReference>
<name>A0A0M4DFS6_9BACT</name>
<accession>A0A0M4DFS6</accession>
<evidence type="ECO:0000259" key="5">
    <source>
        <dbReference type="PROSITE" id="PS50883"/>
    </source>
</evidence>
<evidence type="ECO:0000259" key="6">
    <source>
        <dbReference type="PROSITE" id="PS50887"/>
    </source>
</evidence>
<dbReference type="Gene3D" id="3.20.20.450">
    <property type="entry name" value="EAL domain"/>
    <property type="match status" value="1"/>
</dbReference>
<evidence type="ECO:0000313" key="7">
    <source>
        <dbReference type="EMBL" id="ALC15395.1"/>
    </source>
</evidence>
<dbReference type="InterPro" id="IPR052155">
    <property type="entry name" value="Biofilm_reg_signaling"/>
</dbReference>
<dbReference type="SUPFAM" id="SSF141868">
    <property type="entry name" value="EAL domain-like"/>
    <property type="match status" value="1"/>
</dbReference>